<evidence type="ECO:0000313" key="3">
    <source>
        <dbReference type="Proteomes" id="UP000054559"/>
    </source>
</evidence>
<protein>
    <submittedName>
        <fullName evidence="2">Uncharacterized protein</fullName>
    </submittedName>
</protein>
<dbReference type="EMBL" id="DS268228">
    <property type="protein sequence ID" value="KMU72899.1"/>
    <property type="molecule type" value="Genomic_DNA"/>
</dbReference>
<sequence>MSTPVCRQKKREKKATFNPEQPRAIQPGTSYSSAWRTPALAFIPYSISILFRFLNPLRHGAARLPRSHAVDTLAPNRSRPKERRKVVLSKKSTFNVTGPRHYG</sequence>
<feature type="region of interest" description="Disordered" evidence="1">
    <location>
        <begin position="1"/>
        <end position="30"/>
    </location>
</feature>
<evidence type="ECO:0000256" key="1">
    <source>
        <dbReference type="SAM" id="MobiDB-lite"/>
    </source>
</evidence>
<dbReference type="AlphaFoldDB" id="A0A0J8QKD7"/>
<evidence type="ECO:0000313" key="2">
    <source>
        <dbReference type="EMBL" id="KMU72899.1"/>
    </source>
</evidence>
<gene>
    <name evidence="2" type="ORF">CISG_09698</name>
</gene>
<accession>A0A0J8QKD7</accession>
<organism evidence="2 3">
    <name type="scientific">Coccidioides immitis RMSCC 3703</name>
    <dbReference type="NCBI Taxonomy" id="454286"/>
    <lineage>
        <taxon>Eukaryota</taxon>
        <taxon>Fungi</taxon>
        <taxon>Dikarya</taxon>
        <taxon>Ascomycota</taxon>
        <taxon>Pezizomycotina</taxon>
        <taxon>Eurotiomycetes</taxon>
        <taxon>Eurotiomycetidae</taxon>
        <taxon>Onygenales</taxon>
        <taxon>Onygenaceae</taxon>
        <taxon>Coccidioides</taxon>
    </lineage>
</organism>
<proteinExistence type="predicted"/>
<dbReference type="Proteomes" id="UP000054559">
    <property type="component" value="Unassembled WGS sequence"/>
</dbReference>
<name>A0A0J8QKD7_COCIT</name>
<reference evidence="3" key="1">
    <citation type="journal article" date="2010" name="Genome Res.">
        <title>Population genomic sequencing of Coccidioides fungi reveals recent hybridization and transposon control.</title>
        <authorList>
            <person name="Neafsey D.E."/>
            <person name="Barker B.M."/>
            <person name="Sharpton T.J."/>
            <person name="Stajich J.E."/>
            <person name="Park D.J."/>
            <person name="Whiston E."/>
            <person name="Hung C.-Y."/>
            <person name="McMahan C."/>
            <person name="White J."/>
            <person name="Sykes S."/>
            <person name="Heiman D."/>
            <person name="Young S."/>
            <person name="Zeng Q."/>
            <person name="Abouelleil A."/>
            <person name="Aftuck L."/>
            <person name="Bessette D."/>
            <person name="Brown A."/>
            <person name="FitzGerald M."/>
            <person name="Lui A."/>
            <person name="Macdonald J.P."/>
            <person name="Priest M."/>
            <person name="Orbach M.J."/>
            <person name="Galgiani J.N."/>
            <person name="Kirkland T.N."/>
            <person name="Cole G.T."/>
            <person name="Birren B.W."/>
            <person name="Henn M.R."/>
            <person name="Taylor J.W."/>
            <person name="Rounsley S.D."/>
        </authorList>
    </citation>
    <scope>NUCLEOTIDE SEQUENCE [LARGE SCALE GENOMIC DNA]</scope>
    <source>
        <strain evidence="3">RMSCC 3703</strain>
    </source>
</reference>